<dbReference type="RefSeq" id="XP_016503711.1">
    <property type="nucleotide sequence ID" value="XM_016648225.1"/>
</dbReference>
<dbReference type="InterPro" id="IPR027124">
    <property type="entry name" value="Swc5/CFDP1/2"/>
</dbReference>
<dbReference type="PANTHER" id="PTHR23227">
    <property type="entry name" value="BUCENTAUR RELATED"/>
    <property type="match status" value="1"/>
</dbReference>
<dbReference type="STRING" id="4097.A0A1S4CRL2"/>
<dbReference type="PANTHER" id="PTHR23227:SF67">
    <property type="entry name" value="CRANIOFACIAL DEVELOPMENT PROTEIN 2-LIKE"/>
    <property type="match status" value="1"/>
</dbReference>
<sequence length="211" mass="23314">MTIKLVVGECTLNVVSAYAPQVGLDEEIKKRFWEGLDDIIRSIPPSERLFVGGDFNSHIGSSTVGYTEVHGGYDIGERNGGGTSLLDFVKAFDLVIANSSFPKRDEHLAAREVLGISSGRTGGHKGDWWWNAVVQDKVETKKAAYLRFVGSSGEEEKRANNKVEAKKAAYLRFVGSSGEEERRANNERYKVARREAKMAVIEAKTATFARL</sequence>
<dbReference type="PaxDb" id="4097-A0A1S4CRL2"/>
<organism evidence="1">
    <name type="scientific">Nicotiana tabacum</name>
    <name type="common">Common tobacco</name>
    <dbReference type="NCBI Taxonomy" id="4097"/>
    <lineage>
        <taxon>Eukaryota</taxon>
        <taxon>Viridiplantae</taxon>
        <taxon>Streptophyta</taxon>
        <taxon>Embryophyta</taxon>
        <taxon>Tracheophyta</taxon>
        <taxon>Spermatophyta</taxon>
        <taxon>Magnoliopsida</taxon>
        <taxon>eudicotyledons</taxon>
        <taxon>Gunneridae</taxon>
        <taxon>Pentapetalae</taxon>
        <taxon>asterids</taxon>
        <taxon>lamiids</taxon>
        <taxon>Solanales</taxon>
        <taxon>Solanaceae</taxon>
        <taxon>Nicotianoideae</taxon>
        <taxon>Nicotianeae</taxon>
        <taxon>Nicotiana</taxon>
    </lineage>
</organism>
<feature type="non-terminal residue" evidence="1">
    <location>
        <position position="211"/>
    </location>
</feature>
<dbReference type="SUPFAM" id="SSF56219">
    <property type="entry name" value="DNase I-like"/>
    <property type="match status" value="1"/>
</dbReference>
<dbReference type="KEGG" id="nta:107821773"/>
<gene>
    <name evidence="1" type="primary">LOC107821773</name>
</gene>
<dbReference type="Gene3D" id="3.60.10.10">
    <property type="entry name" value="Endonuclease/exonuclease/phosphatase"/>
    <property type="match status" value="1"/>
</dbReference>
<evidence type="ECO:0008006" key="2">
    <source>
        <dbReference type="Google" id="ProtNLM"/>
    </source>
</evidence>
<dbReference type="InterPro" id="IPR036691">
    <property type="entry name" value="Endo/exonu/phosph_ase_sf"/>
</dbReference>
<protein>
    <recommendedName>
        <fullName evidence="2">Craniofacial development protein 2-like</fullName>
    </recommendedName>
</protein>
<evidence type="ECO:0000313" key="1">
    <source>
        <dbReference type="RefSeq" id="XP_016503711.1"/>
    </source>
</evidence>
<proteinExistence type="predicted"/>
<accession>A0A1S4CRL2</accession>
<reference evidence="1" key="1">
    <citation type="submission" date="2025-08" db="UniProtKB">
        <authorList>
            <consortium name="RefSeq"/>
        </authorList>
    </citation>
    <scope>IDENTIFICATION</scope>
</reference>
<name>A0A1S4CRL2_TOBAC</name>
<dbReference type="OrthoDB" id="418748at2759"/>
<dbReference type="AlphaFoldDB" id="A0A1S4CRL2"/>